<evidence type="ECO:0000256" key="1">
    <source>
        <dbReference type="ARBA" id="ARBA00012528"/>
    </source>
</evidence>
<evidence type="ECO:0000256" key="2">
    <source>
        <dbReference type="ARBA" id="ARBA00034247"/>
    </source>
</evidence>
<dbReference type="InterPro" id="IPR003018">
    <property type="entry name" value="GAF"/>
</dbReference>
<proteinExistence type="predicted"/>
<dbReference type="GO" id="GO:0052621">
    <property type="term" value="F:diguanylate cyclase activity"/>
    <property type="evidence" value="ECO:0007669"/>
    <property type="project" value="UniProtKB-EC"/>
</dbReference>
<dbReference type="PANTHER" id="PTHR45138:SF9">
    <property type="entry name" value="DIGUANYLATE CYCLASE DGCM-RELATED"/>
    <property type="match status" value="1"/>
</dbReference>
<reference evidence="4" key="1">
    <citation type="submission" date="2024-05" db="EMBL/GenBank/DDBJ databases">
        <title>Genome Sequences of Four Agar- Degrading Marine Bacteria.</title>
        <authorList>
            <person name="Phillips E.K."/>
            <person name="Shaffer J.C."/>
            <person name="Henson M.W."/>
            <person name="Temperton B."/>
            <person name="Thrash C.J."/>
            <person name="Martin M.O."/>
        </authorList>
    </citation>
    <scope>NUCLEOTIDE SEQUENCE</scope>
    <source>
        <strain evidence="4">EKP203</strain>
    </source>
</reference>
<dbReference type="CDD" id="cd01949">
    <property type="entry name" value="GGDEF"/>
    <property type="match status" value="1"/>
</dbReference>
<dbReference type="Pfam" id="PF00990">
    <property type="entry name" value="GGDEF"/>
    <property type="match status" value="1"/>
</dbReference>
<keyword evidence="5" id="KW-1185">Reference proteome</keyword>
<evidence type="ECO:0000313" key="5">
    <source>
        <dbReference type="Proteomes" id="UP001169719"/>
    </source>
</evidence>
<dbReference type="Gene3D" id="3.30.450.40">
    <property type="match status" value="1"/>
</dbReference>
<dbReference type="Proteomes" id="UP001169719">
    <property type="component" value="Unassembled WGS sequence"/>
</dbReference>
<dbReference type="InterPro" id="IPR029787">
    <property type="entry name" value="Nucleotide_cyclase"/>
</dbReference>
<dbReference type="InterPro" id="IPR029016">
    <property type="entry name" value="GAF-like_dom_sf"/>
</dbReference>
<dbReference type="InterPro" id="IPR000160">
    <property type="entry name" value="GGDEF_dom"/>
</dbReference>
<dbReference type="EC" id="2.7.7.65" evidence="1"/>
<dbReference type="InterPro" id="IPR011990">
    <property type="entry name" value="TPR-like_helical_dom_sf"/>
</dbReference>
<dbReference type="EMBL" id="JAUEOZ010000002">
    <property type="protein sequence ID" value="MDN2483037.1"/>
    <property type="molecule type" value="Genomic_DNA"/>
</dbReference>
<dbReference type="SUPFAM" id="SSF55073">
    <property type="entry name" value="Nucleotide cyclase"/>
    <property type="match status" value="1"/>
</dbReference>
<dbReference type="SUPFAM" id="SSF48452">
    <property type="entry name" value="TPR-like"/>
    <property type="match status" value="1"/>
</dbReference>
<dbReference type="SMART" id="SM00267">
    <property type="entry name" value="GGDEF"/>
    <property type="match status" value="1"/>
</dbReference>
<dbReference type="InterPro" id="IPR043128">
    <property type="entry name" value="Rev_trsase/Diguanyl_cyclase"/>
</dbReference>
<protein>
    <recommendedName>
        <fullName evidence="1">diguanylate cyclase</fullName>
        <ecNumber evidence="1">2.7.7.65</ecNumber>
    </recommendedName>
</protein>
<dbReference type="Pfam" id="PF13185">
    <property type="entry name" value="GAF_2"/>
    <property type="match status" value="1"/>
</dbReference>
<dbReference type="Gene3D" id="3.30.70.270">
    <property type="match status" value="1"/>
</dbReference>
<dbReference type="RefSeq" id="WP_289963090.1">
    <property type="nucleotide sequence ID" value="NZ_JAUEOZ010000002.1"/>
</dbReference>
<dbReference type="PANTHER" id="PTHR45138">
    <property type="entry name" value="REGULATORY COMPONENTS OF SENSORY TRANSDUCTION SYSTEM"/>
    <property type="match status" value="1"/>
</dbReference>
<dbReference type="NCBIfam" id="TIGR00254">
    <property type="entry name" value="GGDEF"/>
    <property type="match status" value="1"/>
</dbReference>
<dbReference type="InterPro" id="IPR050469">
    <property type="entry name" value="Diguanylate_Cyclase"/>
</dbReference>
<name>A0ABT7Y4S2_9VIBR</name>
<feature type="domain" description="GGDEF" evidence="3">
    <location>
        <begin position="580"/>
        <end position="718"/>
    </location>
</feature>
<organism evidence="4 5">
    <name type="scientific">Vibrio agarivorans</name>
    <dbReference type="NCBI Taxonomy" id="153622"/>
    <lineage>
        <taxon>Bacteria</taxon>
        <taxon>Pseudomonadati</taxon>
        <taxon>Pseudomonadota</taxon>
        <taxon>Gammaproteobacteria</taxon>
        <taxon>Vibrionales</taxon>
        <taxon>Vibrionaceae</taxon>
        <taxon>Vibrio</taxon>
    </lineage>
</organism>
<evidence type="ECO:0000313" key="4">
    <source>
        <dbReference type="EMBL" id="MDN2483037.1"/>
    </source>
</evidence>
<comment type="caution">
    <text evidence="4">The sequence shown here is derived from an EMBL/GenBank/DDBJ whole genome shotgun (WGS) entry which is preliminary data.</text>
</comment>
<keyword evidence="4" id="KW-0548">Nucleotidyltransferase</keyword>
<keyword evidence="4" id="KW-0808">Transferase</keyword>
<dbReference type="SMART" id="SM00065">
    <property type="entry name" value="GAF"/>
    <property type="match status" value="1"/>
</dbReference>
<comment type="catalytic activity">
    <reaction evidence="2">
        <text>2 GTP = 3',3'-c-di-GMP + 2 diphosphate</text>
        <dbReference type="Rhea" id="RHEA:24898"/>
        <dbReference type="ChEBI" id="CHEBI:33019"/>
        <dbReference type="ChEBI" id="CHEBI:37565"/>
        <dbReference type="ChEBI" id="CHEBI:58805"/>
        <dbReference type="EC" id="2.7.7.65"/>
    </reaction>
</comment>
<accession>A0ABT7Y4S2</accession>
<dbReference type="PROSITE" id="PS50887">
    <property type="entry name" value="GGDEF"/>
    <property type="match status" value="1"/>
</dbReference>
<sequence>MTTLSQAKTKMIGLLTQLQKYPDIQGLVKIKSVLNTLADDYDETIPQSINHFIVGLTHDRHDELELAVQNYEHCINSCDESELTLSLLSKILIGSICSEQDNYQRSYLMFDEVLSYSHLLDGYPLSLAYTNISGLYCNMKLYHEAIDVGHKGIANSKTINNPYNQAICLLNVGYAYAHLKEVQLSILYLTKAVNLAISIDNPRVEAIAHTYLTHAKVLDKQHYPHTEIIEHFETAERLYKSVKVNFNRIENGLYWAKYLESIDQNDQATRVLSMVKPKLQNNDYGEFQRLFLDVEQKLLNKSQQPEALIACQRRAINQLSKDLDIALTQQSHTISDAVKITRQEQVQLVDSKVYENLGTINAIGQYVATSKNLDECLPQIYQQVAQIFPATEFGIAIYDEQRHQLQYRYFYDEKGPVKSVSVNTQTERSLGVYCIEHRQTVHLNLVSEEAISPYLGLAHSNASTSTKHDTSDTNKSGIDNCDLNSVIITPITLGDRVLGILSVQHRLANQYQQHHCRLFEQLASFIAIALDNRQQRQELELANKTLDKLSKTDPLTGLYNRYSLDSITPQVINRAINQHLSLSMVIIDIDYYKSYNDHYGHQKGDEALREVSQALLKTFNCPNDYLFRYGGDEFLLLSLSYSVSELELRLNELYQAIATLKIENPSSPVDNYLTLSCGGAYVDGNSSNIHYDKLFNLADGALYKVKAKDRNGFSIDFHTTDSF</sequence>
<dbReference type="SUPFAM" id="SSF55781">
    <property type="entry name" value="GAF domain-like"/>
    <property type="match status" value="1"/>
</dbReference>
<gene>
    <name evidence="4" type="ORF">QWJ08_16970</name>
</gene>
<evidence type="ECO:0000259" key="3">
    <source>
        <dbReference type="PROSITE" id="PS50887"/>
    </source>
</evidence>
<dbReference type="Gene3D" id="1.25.40.10">
    <property type="entry name" value="Tetratricopeptide repeat domain"/>
    <property type="match status" value="1"/>
</dbReference>